<dbReference type="AlphaFoldDB" id="A0A2T9J0F8"/>
<gene>
    <name evidence="1" type="ORF">DDF65_21285</name>
</gene>
<proteinExistence type="predicted"/>
<keyword evidence="2" id="KW-1185">Reference proteome</keyword>
<evidence type="ECO:0000313" key="1">
    <source>
        <dbReference type="EMBL" id="PVM73297.1"/>
    </source>
</evidence>
<dbReference type="EMBL" id="QDKP01000059">
    <property type="protein sequence ID" value="PVM73297.1"/>
    <property type="molecule type" value="Genomic_DNA"/>
</dbReference>
<dbReference type="RefSeq" id="WP_116569575.1">
    <property type="nucleotide sequence ID" value="NZ_QDKP01000059.1"/>
</dbReference>
<name>A0A2T9J0F8_9CAUL</name>
<reference evidence="1 2" key="1">
    <citation type="submission" date="2018-04" db="EMBL/GenBank/DDBJ databases">
        <title>The genome sequence of Caulobacter sp. 736.</title>
        <authorList>
            <person name="Gao J."/>
            <person name="Sun J."/>
        </authorList>
    </citation>
    <scope>NUCLEOTIDE SEQUENCE [LARGE SCALE GENOMIC DNA]</scope>
    <source>
        <strain evidence="1 2">736</strain>
    </source>
</reference>
<comment type="caution">
    <text evidence="1">The sequence shown here is derived from an EMBL/GenBank/DDBJ whole genome shotgun (WGS) entry which is preliminary data.</text>
</comment>
<accession>A0A2T9J0F8</accession>
<organism evidence="1 2">
    <name type="scientific">Caulobacter radicis</name>
    <dbReference type="NCBI Taxonomy" id="2172650"/>
    <lineage>
        <taxon>Bacteria</taxon>
        <taxon>Pseudomonadati</taxon>
        <taxon>Pseudomonadota</taxon>
        <taxon>Alphaproteobacteria</taxon>
        <taxon>Caulobacterales</taxon>
        <taxon>Caulobacteraceae</taxon>
        <taxon>Caulobacter</taxon>
    </lineage>
</organism>
<sequence length="225" mass="23932">MAVWTIEIVNGGAKARSYALLPAPPDVTLDGAPVAVWPAVCAPFDYVEPNEPRTTTFSEAVQALIAFPAKVEVDRVIKGPFTAPVNPLARDLVTITHMDDHGGVRDFAHDLASGAAEPGHFAIRTKADFPGGDGPEVDGVVLGMTKQIDSNEPVPAAVFTARPHVTYQIRPRPVFHLVEGRYVRGKVLDLSARGGAVIDFTGRERAKATVVHAADGGFSVSYEAI</sequence>
<dbReference type="Proteomes" id="UP000244913">
    <property type="component" value="Unassembled WGS sequence"/>
</dbReference>
<protein>
    <submittedName>
        <fullName evidence="1">Uncharacterized protein</fullName>
    </submittedName>
</protein>
<evidence type="ECO:0000313" key="2">
    <source>
        <dbReference type="Proteomes" id="UP000244913"/>
    </source>
</evidence>